<dbReference type="VEuPathDB" id="FungiDB:RhiirFUN_014267"/>
<accession>A0A2N0PZC9</accession>
<organism evidence="6 7">
    <name type="scientific">Rhizophagus irregularis</name>
    <dbReference type="NCBI Taxonomy" id="588596"/>
    <lineage>
        <taxon>Eukaryota</taxon>
        <taxon>Fungi</taxon>
        <taxon>Fungi incertae sedis</taxon>
        <taxon>Mucoromycota</taxon>
        <taxon>Glomeromycotina</taxon>
        <taxon>Glomeromycetes</taxon>
        <taxon>Glomerales</taxon>
        <taxon>Glomeraceae</taxon>
        <taxon>Rhizophagus</taxon>
    </lineage>
</organism>
<feature type="region of interest" description="Disordered" evidence="4">
    <location>
        <begin position="908"/>
        <end position="951"/>
    </location>
</feature>
<name>A0A2N0PZC9_9GLOM</name>
<evidence type="ECO:0000256" key="3">
    <source>
        <dbReference type="ARBA" id="ARBA00022525"/>
    </source>
</evidence>
<dbReference type="VEuPathDB" id="FungiDB:RhiirFUN_014266"/>
<dbReference type="EMBL" id="LLXJ01000267">
    <property type="protein sequence ID" value="PKC12136.1"/>
    <property type="molecule type" value="Genomic_DNA"/>
</dbReference>
<reference evidence="6 7" key="2">
    <citation type="submission" date="2017-09" db="EMBL/GenBank/DDBJ databases">
        <title>Extensive intraspecific genome diversity in a model arbuscular mycorrhizal fungus.</title>
        <authorList>
            <person name="Chen E.C."/>
            <person name="Morin E."/>
            <person name="Beaudet D."/>
            <person name="Noel J."/>
            <person name="Ndikumana S."/>
            <person name="Charron P."/>
            <person name="St-Onge C."/>
            <person name="Giorgi J."/>
            <person name="Grigoriev I.V."/>
            <person name="Roux C."/>
            <person name="Martin F.M."/>
            <person name="Corradi N."/>
        </authorList>
    </citation>
    <scope>NUCLEOTIDE SEQUENCE [LARGE SCALE GENOMIC DNA]</scope>
    <source>
        <strain evidence="6 7">A5</strain>
    </source>
</reference>
<evidence type="ECO:0000256" key="2">
    <source>
        <dbReference type="ARBA" id="ARBA00004613"/>
    </source>
</evidence>
<evidence type="ECO:0000313" key="7">
    <source>
        <dbReference type="Proteomes" id="UP000232722"/>
    </source>
</evidence>
<dbReference type="Pfam" id="PF20147">
    <property type="entry name" value="Crinkler"/>
    <property type="match status" value="1"/>
</dbReference>
<evidence type="ECO:0000256" key="1">
    <source>
        <dbReference type="ARBA" id="ARBA00004340"/>
    </source>
</evidence>
<dbReference type="AlphaFoldDB" id="A0A2N0PZC9"/>
<evidence type="ECO:0000313" key="6">
    <source>
        <dbReference type="EMBL" id="PKC12136.1"/>
    </source>
</evidence>
<reference evidence="6 7" key="1">
    <citation type="submission" date="2016-04" db="EMBL/GenBank/DDBJ databases">
        <title>Genome analyses suggest a sexual origin of heterokaryosis in a supposedly ancient asexual fungus.</title>
        <authorList>
            <person name="Ropars J."/>
            <person name="Sedzielewska K."/>
            <person name="Noel J."/>
            <person name="Charron P."/>
            <person name="Farinelli L."/>
            <person name="Marton T."/>
            <person name="Kruger M."/>
            <person name="Pelin A."/>
            <person name="Brachmann A."/>
            <person name="Corradi N."/>
        </authorList>
    </citation>
    <scope>NUCLEOTIDE SEQUENCE [LARGE SCALE GENOMIC DNA]</scope>
    <source>
        <strain evidence="6 7">A5</strain>
    </source>
</reference>
<proteinExistence type="predicted"/>
<comment type="subcellular location">
    <subcellularLocation>
        <location evidence="1">Host cell</location>
    </subcellularLocation>
    <subcellularLocation>
        <location evidence="2">Secreted</location>
    </subcellularLocation>
</comment>
<protein>
    <recommendedName>
        <fullName evidence="5">Crinkler effector protein N-terminal domain-containing protein</fullName>
    </recommendedName>
</protein>
<evidence type="ECO:0000256" key="4">
    <source>
        <dbReference type="SAM" id="MobiDB-lite"/>
    </source>
</evidence>
<dbReference type="Proteomes" id="UP000232722">
    <property type="component" value="Unassembled WGS sequence"/>
</dbReference>
<gene>
    <name evidence="6" type="ORF">RhiirA5_497157</name>
</gene>
<keyword evidence="3" id="KW-0964">Secreted</keyword>
<dbReference type="GO" id="GO:0005576">
    <property type="term" value="C:extracellular region"/>
    <property type="evidence" value="ECO:0007669"/>
    <property type="project" value="UniProtKB-SubCell"/>
</dbReference>
<dbReference type="GO" id="GO:0043657">
    <property type="term" value="C:host cell"/>
    <property type="evidence" value="ECO:0007669"/>
    <property type="project" value="UniProtKB-SubCell"/>
</dbReference>
<feature type="compositionally biased region" description="Basic and acidic residues" evidence="4">
    <location>
        <begin position="913"/>
        <end position="942"/>
    </location>
</feature>
<dbReference type="InterPro" id="IPR045379">
    <property type="entry name" value="Crinkler_N"/>
</dbReference>
<sequence length="965" mass="110589">MSNPKRYMADITLYCYFLGTPINSAIPVDIGETTRVEGVDVPIEKFSFGHLKKQILPNNNEANKLRLWKFETPFKKYNEKLKILNENFHNDTDLEQELGEDLSPGELIRTIFPVGYVFSPNHIHIIVQPPSSPATTAGVSRGITQGTPGEPNSIFKEFLESRHGQFLKTYIEKNDSLPLFDSEILKTPVPTLKGRPSLLLYNLPGGDHQPNTQVTKIQSAMKKAKNNLLVLLGTSGCGKTRTCYELLCCNWGLYFVALRKGNGGSCDIESIEGYLRLNNMITDDFESNRQHADHIVRCLILSRLLILNECIKKSTFKPQRWFLLQTYQNIFGGMYKYNDDLFCALMLKLVNCTQVSLEQCIDNLYQKILELNGTTVFPIIVDEAQSLQMVLYGKYRSRYNEIDKRSLLSPIVQTLKRPTPSFTNHCVIPCGTGLGLLSLDEVFASTGIAKPDLDIDKFTDFGKWRDIAHVKEYISDLLELKVTEENIENIYSHFRGRFRPIVTCIERIIMGNLIDDVVEKLWTELTTNSNSEQSMYRQLSNISTMERPNFVSSVNNLDLCLCITLAYYYSGGPFLFTNFKQMKIIEYGFGYLQKVKPPTITQLKPIFKDKVNERVLRTSSVDLSLLSSSSENEDILVAYVDEPFALTSAYNFFKDKDCLPRRILDIMSMVNNPSSCGFLWEKYLPEEFERIFNGQNNIEDLQIFFTNIPDNFKGSPKIVKSSNIFTPRVANSTTGYTLDKFFSEPSESRPTFYFPENLCGPDLIFFVEFENNIRVPVFVQMKLRYSVSVIEEVLSTLHPKMFYRNINGKLVSEKTNKPVIEKITKLCEENGSIGILVAYPADIFNKFNLVTNMSYDYDLRESTKNQFNVTQQMKEQLIGLIDKRNASKVFQGDHMQFLKALKSTAEKDEEEKSVEKRGEGSKSRKRRDEEEKADEKRGEGSKSRKRRKSTKVLNLHKKLFVCFNS</sequence>
<dbReference type="VEuPathDB" id="FungiDB:RhiirA1_463055"/>
<dbReference type="VEuPathDB" id="FungiDB:FUN_014304"/>
<feature type="domain" description="Crinkler effector protein N-terminal" evidence="5">
    <location>
        <begin position="11"/>
        <end position="128"/>
    </location>
</feature>
<evidence type="ECO:0000259" key="5">
    <source>
        <dbReference type="Pfam" id="PF20147"/>
    </source>
</evidence>
<comment type="caution">
    <text evidence="6">The sequence shown here is derived from an EMBL/GenBank/DDBJ whole genome shotgun (WGS) entry which is preliminary data.</text>
</comment>